<reference evidence="1" key="1">
    <citation type="submission" date="2018-05" db="EMBL/GenBank/DDBJ databases">
        <authorList>
            <person name="Lanie J.A."/>
            <person name="Ng W.-L."/>
            <person name="Kazmierczak K.M."/>
            <person name="Andrzejewski T.M."/>
            <person name="Davidsen T.M."/>
            <person name="Wayne K.J."/>
            <person name="Tettelin H."/>
            <person name="Glass J.I."/>
            <person name="Rusch D."/>
            <person name="Podicherti R."/>
            <person name="Tsui H.-C.T."/>
            <person name="Winkler M.E."/>
        </authorList>
    </citation>
    <scope>NUCLEOTIDE SEQUENCE</scope>
</reference>
<dbReference type="AlphaFoldDB" id="A0A381ZEM3"/>
<name>A0A381ZEM3_9ZZZZ</name>
<protein>
    <submittedName>
        <fullName evidence="1">Uncharacterized protein</fullName>
    </submittedName>
</protein>
<feature type="non-terminal residue" evidence="1">
    <location>
        <position position="24"/>
    </location>
</feature>
<dbReference type="AntiFam" id="ANF00012">
    <property type="entry name" value="tRNA translation"/>
</dbReference>
<dbReference type="EMBL" id="UINC01021040">
    <property type="protein sequence ID" value="SVA87755.1"/>
    <property type="molecule type" value="Genomic_DNA"/>
</dbReference>
<feature type="non-terminal residue" evidence="1">
    <location>
        <position position="1"/>
    </location>
</feature>
<evidence type="ECO:0000313" key="1">
    <source>
        <dbReference type="EMBL" id="SVA87755.1"/>
    </source>
</evidence>
<gene>
    <name evidence="1" type="ORF">METZ01_LOCUS140609</name>
</gene>
<organism evidence="1">
    <name type="scientific">marine metagenome</name>
    <dbReference type="NCBI Taxonomy" id="408172"/>
    <lineage>
        <taxon>unclassified sequences</taxon>
        <taxon>metagenomes</taxon>
        <taxon>ecological metagenomes</taxon>
    </lineage>
</organism>
<proteinExistence type="predicted"/>
<accession>A0A381ZEM3</accession>
<sequence>DRLITNQLLYQLSYGGNSLKNFSI</sequence>